<name>A0A120GMH1_9BACI</name>
<dbReference type="EC" id="2.7.6.2" evidence="5"/>
<keyword evidence="2" id="KW-0547">Nucleotide-binding</keyword>
<comment type="caution">
    <text evidence="7">The sequence shown here is derived from an EMBL/GenBank/DDBJ whole genome shotgun (WGS) entry which is preliminary data.</text>
</comment>
<dbReference type="GO" id="GO:0009229">
    <property type="term" value="P:thiamine diphosphate biosynthetic process"/>
    <property type="evidence" value="ECO:0007669"/>
    <property type="project" value="InterPro"/>
</dbReference>
<dbReference type="GO" id="GO:0004788">
    <property type="term" value="F:thiamine diphosphokinase activity"/>
    <property type="evidence" value="ECO:0007669"/>
    <property type="project" value="UniProtKB-UniRule"/>
</dbReference>
<dbReference type="InterPro" id="IPR036371">
    <property type="entry name" value="TPK_B1-bd_sf"/>
</dbReference>
<keyword evidence="1" id="KW-0808">Transferase</keyword>
<evidence type="ECO:0000256" key="4">
    <source>
        <dbReference type="ARBA" id="ARBA00022840"/>
    </source>
</evidence>
<protein>
    <recommendedName>
        <fullName evidence="5">Thiamine diphosphokinase</fullName>
        <ecNumber evidence="5">2.7.6.2</ecNumber>
    </recommendedName>
</protein>
<evidence type="ECO:0000259" key="6">
    <source>
        <dbReference type="SMART" id="SM00983"/>
    </source>
</evidence>
<dbReference type="AlphaFoldDB" id="A0A120GMH1"/>
<dbReference type="Pfam" id="PF04265">
    <property type="entry name" value="TPK_B1_binding"/>
    <property type="match status" value="1"/>
</dbReference>
<dbReference type="Gene3D" id="3.40.50.10240">
    <property type="entry name" value="Thiamin pyrophosphokinase, catalytic domain"/>
    <property type="match status" value="1"/>
</dbReference>
<dbReference type="Proteomes" id="UP000064189">
    <property type="component" value="Unassembled WGS sequence"/>
</dbReference>
<keyword evidence="4" id="KW-0067">ATP-binding</keyword>
<reference evidence="7 8" key="1">
    <citation type="submission" date="2015-11" db="EMBL/GenBank/DDBJ databases">
        <title>Genome Sequence of Bacillus simplex strain VanAntwerpen2.</title>
        <authorList>
            <person name="Couger M.B."/>
        </authorList>
    </citation>
    <scope>NUCLEOTIDE SEQUENCE [LARGE SCALE GENOMIC DNA]</scope>
    <source>
        <strain evidence="7 8">VanAntwerpen02</strain>
    </source>
</reference>
<evidence type="ECO:0000256" key="1">
    <source>
        <dbReference type="ARBA" id="ARBA00022679"/>
    </source>
</evidence>
<dbReference type="InterPro" id="IPR007371">
    <property type="entry name" value="TPK_catalytic"/>
</dbReference>
<dbReference type="Pfam" id="PF04263">
    <property type="entry name" value="TPK_catalytic"/>
    <property type="match status" value="1"/>
</dbReference>
<evidence type="ECO:0000256" key="5">
    <source>
        <dbReference type="NCBIfam" id="TIGR01378"/>
    </source>
</evidence>
<dbReference type="InterPro" id="IPR007373">
    <property type="entry name" value="Thiamin_PyroPKinase_B1-bd"/>
</dbReference>
<dbReference type="EMBL" id="LNNH01000059">
    <property type="protein sequence ID" value="KWW10875.1"/>
    <property type="molecule type" value="Genomic_DNA"/>
</dbReference>
<dbReference type="GO" id="GO:0030975">
    <property type="term" value="F:thiamine binding"/>
    <property type="evidence" value="ECO:0007669"/>
    <property type="project" value="InterPro"/>
</dbReference>
<dbReference type="NCBIfam" id="TIGR01378">
    <property type="entry name" value="thi_PPkinase"/>
    <property type="match status" value="1"/>
</dbReference>
<accession>A0A120GMH1</accession>
<keyword evidence="3 7" id="KW-0418">Kinase</keyword>
<proteinExistence type="predicted"/>
<dbReference type="GO" id="GO:0005524">
    <property type="term" value="F:ATP binding"/>
    <property type="evidence" value="ECO:0007669"/>
    <property type="project" value="UniProtKB-KW"/>
</dbReference>
<dbReference type="InterPro" id="IPR036759">
    <property type="entry name" value="TPK_catalytic_sf"/>
</dbReference>
<dbReference type="CDD" id="cd07995">
    <property type="entry name" value="TPK"/>
    <property type="match status" value="1"/>
</dbReference>
<dbReference type="PANTHER" id="PTHR41299:SF1">
    <property type="entry name" value="THIAMINE PYROPHOSPHOKINASE"/>
    <property type="match status" value="1"/>
</dbReference>
<dbReference type="GO" id="GO:0006772">
    <property type="term" value="P:thiamine metabolic process"/>
    <property type="evidence" value="ECO:0007669"/>
    <property type="project" value="UniProtKB-UniRule"/>
</dbReference>
<evidence type="ECO:0000256" key="2">
    <source>
        <dbReference type="ARBA" id="ARBA00022741"/>
    </source>
</evidence>
<dbReference type="SMART" id="SM00983">
    <property type="entry name" value="TPK_B1_binding"/>
    <property type="match status" value="1"/>
</dbReference>
<evidence type="ECO:0000256" key="3">
    <source>
        <dbReference type="ARBA" id="ARBA00022777"/>
    </source>
</evidence>
<organism evidence="7 8">
    <name type="scientific">Peribacillus simplex</name>
    <dbReference type="NCBI Taxonomy" id="1478"/>
    <lineage>
        <taxon>Bacteria</taxon>
        <taxon>Bacillati</taxon>
        <taxon>Bacillota</taxon>
        <taxon>Bacilli</taxon>
        <taxon>Bacillales</taxon>
        <taxon>Bacillaceae</taxon>
        <taxon>Peribacillus</taxon>
    </lineage>
</organism>
<keyword evidence="8" id="KW-1185">Reference proteome</keyword>
<gene>
    <name evidence="7" type="ORF">AS888_10685</name>
</gene>
<dbReference type="RefSeq" id="WP_061144583.1">
    <property type="nucleotide sequence ID" value="NZ_LNNH01000059.1"/>
</dbReference>
<dbReference type="InterPro" id="IPR006282">
    <property type="entry name" value="Thi_PPkinase"/>
</dbReference>
<evidence type="ECO:0000313" key="7">
    <source>
        <dbReference type="EMBL" id="KWW10875.1"/>
    </source>
</evidence>
<dbReference type="GO" id="GO:0016301">
    <property type="term" value="F:kinase activity"/>
    <property type="evidence" value="ECO:0007669"/>
    <property type="project" value="UniProtKB-KW"/>
</dbReference>
<dbReference type="PANTHER" id="PTHR41299">
    <property type="entry name" value="THIAMINE PYROPHOSPHOKINASE"/>
    <property type="match status" value="1"/>
</dbReference>
<dbReference type="SUPFAM" id="SSF63862">
    <property type="entry name" value="Thiamin pyrophosphokinase, substrate-binding domain"/>
    <property type="match status" value="1"/>
</dbReference>
<feature type="domain" description="Thiamin pyrophosphokinase thiamin-binding" evidence="6">
    <location>
        <begin position="145"/>
        <end position="211"/>
    </location>
</feature>
<dbReference type="InterPro" id="IPR053149">
    <property type="entry name" value="TPK"/>
</dbReference>
<evidence type="ECO:0000313" key="8">
    <source>
        <dbReference type="Proteomes" id="UP000064189"/>
    </source>
</evidence>
<sequence>MIISIMAGGPESLWPDLARYKEMTDLWIGVDRGVWALLENGIDPKCAFGDFDSVSQDEYKVIAQRLQQVNLYSSEKDETDLEIAFHWAIDQKPSEIHILGATGGRMDHFLGNIQLLQKESILPIHADIDIYIVDRQNIFTVKTAGSYEVTALKDKKYVSFLPVTTAVTGITLTGFKYPLSDRSLEIGSTLCISNELISESGNVSFKEGILMMVRSRD</sequence>
<dbReference type="SUPFAM" id="SSF63999">
    <property type="entry name" value="Thiamin pyrophosphokinase, catalytic domain"/>
    <property type="match status" value="1"/>
</dbReference>